<evidence type="ECO:0000313" key="1">
    <source>
        <dbReference type="EMBL" id="CAH2402231.1"/>
    </source>
</evidence>
<accession>A0ABM9DZK6</accession>
<name>A0ABM9DZK6_9HYPH</name>
<comment type="caution">
    <text evidence="1">The sequence shown here is derived from an EMBL/GenBank/DDBJ whole genome shotgun (WGS) entry which is preliminary data.</text>
</comment>
<sequence length="44" mass="4720">MVFSPHHSGPGGGMETVLDYQPPERVFADVVVVPEQINSVRAGL</sequence>
<reference evidence="1 2" key="1">
    <citation type="submission" date="2022-03" db="EMBL/GenBank/DDBJ databases">
        <authorList>
            <person name="Brunel B."/>
        </authorList>
    </citation>
    <scope>NUCLEOTIDE SEQUENCE [LARGE SCALE GENOMIC DNA]</scope>
    <source>
        <strain evidence="1">STM5069sample</strain>
    </source>
</reference>
<evidence type="ECO:0000313" key="2">
    <source>
        <dbReference type="Proteomes" id="UP001153050"/>
    </source>
</evidence>
<dbReference type="EMBL" id="CAKXZT010000125">
    <property type="protein sequence ID" value="CAH2402231.1"/>
    <property type="molecule type" value="Genomic_DNA"/>
</dbReference>
<gene>
    <name evidence="1" type="ORF">MES5069_300001</name>
</gene>
<proteinExistence type="predicted"/>
<organism evidence="1 2">
    <name type="scientific">Mesorhizobium escarrei</name>
    <dbReference type="NCBI Taxonomy" id="666018"/>
    <lineage>
        <taxon>Bacteria</taxon>
        <taxon>Pseudomonadati</taxon>
        <taxon>Pseudomonadota</taxon>
        <taxon>Alphaproteobacteria</taxon>
        <taxon>Hyphomicrobiales</taxon>
        <taxon>Phyllobacteriaceae</taxon>
        <taxon>Mesorhizobium</taxon>
    </lineage>
</organism>
<protein>
    <submittedName>
        <fullName evidence="1">Uncharacterized protein</fullName>
    </submittedName>
</protein>
<keyword evidence="2" id="KW-1185">Reference proteome</keyword>
<dbReference type="Proteomes" id="UP001153050">
    <property type="component" value="Unassembled WGS sequence"/>
</dbReference>